<keyword evidence="2" id="KW-0001">2Fe-2S</keyword>
<dbReference type="NCBIfam" id="TIGR00738">
    <property type="entry name" value="rrf2_super"/>
    <property type="match status" value="1"/>
</dbReference>
<dbReference type="InterPro" id="IPR036388">
    <property type="entry name" value="WH-like_DNA-bd_sf"/>
</dbReference>
<dbReference type="AlphaFoldDB" id="A0A1E5C4X0"/>
<dbReference type="FunFam" id="1.10.10.10:FF:000105">
    <property type="entry name" value="HTH-type transcriptional repressor NsrR"/>
    <property type="match status" value="1"/>
</dbReference>
<evidence type="ECO:0000256" key="10">
    <source>
        <dbReference type="ARBA" id="ARBA00074698"/>
    </source>
</evidence>
<gene>
    <name evidence="11" type="ORF">A1OK_11445</name>
</gene>
<dbReference type="GO" id="GO:0051537">
    <property type="term" value="F:2 iron, 2 sulfur cluster binding"/>
    <property type="evidence" value="ECO:0007669"/>
    <property type="project" value="UniProtKB-KW"/>
</dbReference>
<sequence>MQLTSFTDYGLRALMYLAMLPPGELTSITVVTEKYGVSRHHMVKIIHRMSQVGYVEAVRGKNGGIRLGKPATSIVVGDVIRALEPLQVVNCGTDNCHITPACRLKSAIANALDAFLAEMDKHTLHDMVSGNDDLHRLLIPVRPA</sequence>
<evidence type="ECO:0000256" key="7">
    <source>
        <dbReference type="ARBA" id="ARBA00023125"/>
    </source>
</evidence>
<organism evidence="11 12">
    <name type="scientific">Enterovibrio norvegicus FF-454</name>
    <dbReference type="NCBI Taxonomy" id="1185651"/>
    <lineage>
        <taxon>Bacteria</taxon>
        <taxon>Pseudomonadati</taxon>
        <taxon>Pseudomonadota</taxon>
        <taxon>Gammaproteobacteria</taxon>
        <taxon>Vibrionales</taxon>
        <taxon>Vibrionaceae</taxon>
        <taxon>Enterovibrio</taxon>
    </lineage>
</organism>
<dbReference type="GO" id="GO:0046872">
    <property type="term" value="F:metal ion binding"/>
    <property type="evidence" value="ECO:0007669"/>
    <property type="project" value="UniProtKB-KW"/>
</dbReference>
<evidence type="ECO:0000313" key="12">
    <source>
        <dbReference type="Proteomes" id="UP000095039"/>
    </source>
</evidence>
<accession>A0A1E5C4X0</accession>
<dbReference type="NCBIfam" id="NF008240">
    <property type="entry name" value="PRK11014.1"/>
    <property type="match status" value="1"/>
</dbReference>
<keyword evidence="12" id="KW-1185">Reference proteome</keyword>
<evidence type="ECO:0000256" key="4">
    <source>
        <dbReference type="ARBA" id="ARBA00023004"/>
    </source>
</evidence>
<evidence type="ECO:0000256" key="1">
    <source>
        <dbReference type="ARBA" id="ARBA00022491"/>
    </source>
</evidence>
<dbReference type="SUPFAM" id="SSF46785">
    <property type="entry name" value="Winged helix' DNA-binding domain"/>
    <property type="match status" value="1"/>
</dbReference>
<keyword evidence="6" id="KW-0805">Transcription regulation</keyword>
<keyword evidence="8" id="KW-0804">Transcription</keyword>
<dbReference type="PANTHER" id="PTHR33221">
    <property type="entry name" value="WINGED HELIX-TURN-HELIX TRANSCRIPTIONAL REGULATOR, RRF2 FAMILY"/>
    <property type="match status" value="1"/>
</dbReference>
<dbReference type="InterPro" id="IPR000944">
    <property type="entry name" value="Tscrpt_reg_Rrf2"/>
</dbReference>
<dbReference type="GO" id="GO:0005829">
    <property type="term" value="C:cytosol"/>
    <property type="evidence" value="ECO:0007669"/>
    <property type="project" value="TreeGrafter"/>
</dbReference>
<reference evidence="11 12" key="1">
    <citation type="journal article" date="2012" name="Science">
        <title>Ecological populations of bacteria act as socially cohesive units of antibiotic production and resistance.</title>
        <authorList>
            <person name="Cordero O.X."/>
            <person name="Wildschutte H."/>
            <person name="Kirkup B."/>
            <person name="Proehl S."/>
            <person name="Ngo L."/>
            <person name="Hussain F."/>
            <person name="Le Roux F."/>
            <person name="Mincer T."/>
            <person name="Polz M.F."/>
        </authorList>
    </citation>
    <scope>NUCLEOTIDE SEQUENCE [LARGE SCALE GENOMIC DNA]</scope>
    <source>
        <strain evidence="11 12">FF-454</strain>
    </source>
</reference>
<dbReference type="PANTHER" id="PTHR33221:SF4">
    <property type="entry name" value="HTH-TYPE TRANSCRIPTIONAL REPRESSOR NSRR"/>
    <property type="match status" value="1"/>
</dbReference>
<dbReference type="PROSITE" id="PS51197">
    <property type="entry name" value="HTH_RRF2_2"/>
    <property type="match status" value="1"/>
</dbReference>
<dbReference type="Gene3D" id="1.10.10.10">
    <property type="entry name" value="Winged helix-like DNA-binding domain superfamily/Winged helix DNA-binding domain"/>
    <property type="match status" value="1"/>
</dbReference>
<dbReference type="Proteomes" id="UP000095039">
    <property type="component" value="Unassembled WGS sequence"/>
</dbReference>
<keyword evidence="3" id="KW-0479">Metal-binding</keyword>
<comment type="caution">
    <text evidence="11">The sequence shown here is derived from an EMBL/GenBank/DDBJ whole genome shotgun (WGS) entry which is preliminary data.</text>
</comment>
<evidence type="ECO:0000256" key="8">
    <source>
        <dbReference type="ARBA" id="ARBA00023163"/>
    </source>
</evidence>
<dbReference type="GO" id="GO:0003700">
    <property type="term" value="F:DNA-binding transcription factor activity"/>
    <property type="evidence" value="ECO:0007669"/>
    <property type="project" value="TreeGrafter"/>
</dbReference>
<evidence type="ECO:0000256" key="9">
    <source>
        <dbReference type="ARBA" id="ARBA00034078"/>
    </source>
</evidence>
<keyword evidence="1" id="KW-0678">Repressor</keyword>
<keyword evidence="5" id="KW-0411">Iron-sulfur</keyword>
<evidence type="ECO:0000256" key="5">
    <source>
        <dbReference type="ARBA" id="ARBA00023014"/>
    </source>
</evidence>
<dbReference type="Pfam" id="PF02082">
    <property type="entry name" value="Rrf2"/>
    <property type="match status" value="1"/>
</dbReference>
<protein>
    <recommendedName>
        <fullName evidence="10">HTH-type transcriptional repressor NsrR</fullName>
    </recommendedName>
</protein>
<name>A0A1E5C4X0_9GAMM</name>
<dbReference type="RefSeq" id="WP_016959105.1">
    <property type="nucleotide sequence ID" value="NZ_AJWN02000065.1"/>
</dbReference>
<dbReference type="EMBL" id="AJWN02000065">
    <property type="protein sequence ID" value="OEE60558.1"/>
    <property type="molecule type" value="Genomic_DNA"/>
</dbReference>
<evidence type="ECO:0000256" key="2">
    <source>
        <dbReference type="ARBA" id="ARBA00022714"/>
    </source>
</evidence>
<dbReference type="GO" id="GO:0003677">
    <property type="term" value="F:DNA binding"/>
    <property type="evidence" value="ECO:0007669"/>
    <property type="project" value="UniProtKB-KW"/>
</dbReference>
<evidence type="ECO:0000256" key="3">
    <source>
        <dbReference type="ARBA" id="ARBA00022723"/>
    </source>
</evidence>
<proteinExistence type="predicted"/>
<evidence type="ECO:0000256" key="6">
    <source>
        <dbReference type="ARBA" id="ARBA00023015"/>
    </source>
</evidence>
<keyword evidence="4" id="KW-0408">Iron</keyword>
<evidence type="ECO:0000313" key="11">
    <source>
        <dbReference type="EMBL" id="OEE60558.1"/>
    </source>
</evidence>
<keyword evidence="7" id="KW-0238">DNA-binding</keyword>
<dbReference type="InterPro" id="IPR036390">
    <property type="entry name" value="WH_DNA-bd_sf"/>
</dbReference>
<comment type="cofactor">
    <cofactor evidence="9">
        <name>[2Fe-2S] cluster</name>
        <dbReference type="ChEBI" id="CHEBI:190135"/>
    </cofactor>
</comment>